<evidence type="ECO:0000313" key="2">
    <source>
        <dbReference type="EMBL" id="VDI05557.1"/>
    </source>
</evidence>
<dbReference type="OrthoDB" id="6071489at2759"/>
<accession>A0A8B6CJM4</accession>
<sequence length="204" mass="23040">MTNNRKKMDLTNKMFQDLFLSFVRIFELMIIDDNNFQAYNMTVGTKTIRSEPDAVICKFFPTDVLQFTEKVIAVVHVEEEKDSCEYTSTKSKRRRTDDDKTSNTMGHIGSNIQGQHTGEMIAALSSSVFGFNGIFGFIVQGTKVTVTSLRTSGQFSEQLKKGNIKNAHATVRYSPQCNILTKEGRSQLIDIFLGMKVLLQCLEL</sequence>
<evidence type="ECO:0000256" key="1">
    <source>
        <dbReference type="SAM" id="MobiDB-lite"/>
    </source>
</evidence>
<reference evidence="2" key="1">
    <citation type="submission" date="2018-11" db="EMBL/GenBank/DDBJ databases">
        <authorList>
            <person name="Alioto T."/>
            <person name="Alioto T."/>
        </authorList>
    </citation>
    <scope>NUCLEOTIDE SEQUENCE</scope>
</reference>
<dbReference type="EMBL" id="UYJE01001825">
    <property type="protein sequence ID" value="VDI05557.1"/>
    <property type="molecule type" value="Genomic_DNA"/>
</dbReference>
<gene>
    <name evidence="2" type="ORF">MGAL_10B032140</name>
</gene>
<feature type="region of interest" description="Disordered" evidence="1">
    <location>
        <begin position="85"/>
        <end position="109"/>
    </location>
</feature>
<dbReference type="AlphaFoldDB" id="A0A8B6CJM4"/>
<proteinExistence type="predicted"/>
<name>A0A8B6CJM4_MYTGA</name>
<comment type="caution">
    <text evidence="2">The sequence shown here is derived from an EMBL/GenBank/DDBJ whole genome shotgun (WGS) entry which is preliminary data.</text>
</comment>
<evidence type="ECO:0000313" key="3">
    <source>
        <dbReference type="Proteomes" id="UP000596742"/>
    </source>
</evidence>
<protein>
    <submittedName>
        <fullName evidence="2">Uncharacterized protein</fullName>
    </submittedName>
</protein>
<keyword evidence="3" id="KW-1185">Reference proteome</keyword>
<dbReference type="Proteomes" id="UP000596742">
    <property type="component" value="Unassembled WGS sequence"/>
</dbReference>
<organism evidence="2 3">
    <name type="scientific">Mytilus galloprovincialis</name>
    <name type="common">Mediterranean mussel</name>
    <dbReference type="NCBI Taxonomy" id="29158"/>
    <lineage>
        <taxon>Eukaryota</taxon>
        <taxon>Metazoa</taxon>
        <taxon>Spiralia</taxon>
        <taxon>Lophotrochozoa</taxon>
        <taxon>Mollusca</taxon>
        <taxon>Bivalvia</taxon>
        <taxon>Autobranchia</taxon>
        <taxon>Pteriomorphia</taxon>
        <taxon>Mytilida</taxon>
        <taxon>Mytiloidea</taxon>
        <taxon>Mytilidae</taxon>
        <taxon>Mytilinae</taxon>
        <taxon>Mytilus</taxon>
    </lineage>
</organism>